<dbReference type="NCBIfam" id="NF005559">
    <property type="entry name" value="PRK07231.1"/>
    <property type="match status" value="1"/>
</dbReference>
<dbReference type="InterPro" id="IPR020904">
    <property type="entry name" value="Sc_DH/Rdtase_CS"/>
</dbReference>
<evidence type="ECO:0000313" key="3">
    <source>
        <dbReference type="EMBL" id="SHK14098.1"/>
    </source>
</evidence>
<dbReference type="GO" id="GO:0032787">
    <property type="term" value="P:monocarboxylic acid metabolic process"/>
    <property type="evidence" value="ECO:0007669"/>
    <property type="project" value="UniProtKB-ARBA"/>
</dbReference>
<dbReference type="EMBL" id="FRAF01000009">
    <property type="protein sequence ID" value="SHK14098.1"/>
    <property type="molecule type" value="Genomic_DNA"/>
</dbReference>
<dbReference type="Gene3D" id="3.40.50.720">
    <property type="entry name" value="NAD(P)-binding Rossmann-like Domain"/>
    <property type="match status" value="1"/>
</dbReference>
<dbReference type="Proteomes" id="UP000184016">
    <property type="component" value="Unassembled WGS sequence"/>
</dbReference>
<dbReference type="PANTHER" id="PTHR42879:SF2">
    <property type="entry name" value="3-OXOACYL-[ACYL-CARRIER-PROTEIN] REDUCTASE FABG"/>
    <property type="match status" value="1"/>
</dbReference>
<dbReference type="PRINTS" id="PR00080">
    <property type="entry name" value="SDRFAMILY"/>
</dbReference>
<sequence>MKKAESLSCKERFLHEQVAIVSGASGGIGGTIAVTLACQGAHVILQYYANKNAAEQVALRCREHGVEAITFQADLRQEDDANRFIEKAAELGRPAILVNNAGISMSQLLIDTPMESYRNLMDTNFTSAFLCTRAVLPYMLSSAYGRIVNIASVFGITGAAMESIYSASKGALITFSKALAREVAGSGITVNCVAPGAIETRMLENLDTEDRSQLIAEIPMGRIGRTEDVAHACLYLVHPKSDYVTGQVLTPSGGWMI</sequence>
<dbReference type="PANTHER" id="PTHR42879">
    <property type="entry name" value="3-OXOACYL-(ACYL-CARRIER-PROTEIN) REDUCTASE"/>
    <property type="match status" value="1"/>
</dbReference>
<dbReference type="AlphaFoldDB" id="A0A1M6Q1J8"/>
<name>A0A1M6Q1J8_9BACL</name>
<evidence type="ECO:0000313" key="4">
    <source>
        <dbReference type="Proteomes" id="UP000184016"/>
    </source>
</evidence>
<dbReference type="InterPro" id="IPR002347">
    <property type="entry name" value="SDR_fam"/>
</dbReference>
<dbReference type="OrthoDB" id="125587at2"/>
<dbReference type="PROSITE" id="PS00061">
    <property type="entry name" value="ADH_SHORT"/>
    <property type="match status" value="1"/>
</dbReference>
<dbReference type="InterPro" id="IPR036291">
    <property type="entry name" value="NAD(P)-bd_dom_sf"/>
</dbReference>
<dbReference type="PRINTS" id="PR00081">
    <property type="entry name" value="GDHRDH"/>
</dbReference>
<keyword evidence="4" id="KW-1185">Reference proteome</keyword>
<dbReference type="FunFam" id="3.40.50.720:FF:000173">
    <property type="entry name" value="3-oxoacyl-[acyl-carrier protein] reductase"/>
    <property type="match status" value="1"/>
</dbReference>
<keyword evidence="2" id="KW-0560">Oxidoreductase</keyword>
<dbReference type="STRING" id="1830138.SAMN05443507_10928"/>
<reference evidence="4" key="1">
    <citation type="submission" date="2016-11" db="EMBL/GenBank/DDBJ databases">
        <authorList>
            <person name="Varghese N."/>
            <person name="Submissions S."/>
        </authorList>
    </citation>
    <scope>NUCLEOTIDE SEQUENCE [LARGE SCALE GENOMIC DNA]</scope>
    <source>
        <strain evidence="4">USBA-503</strain>
    </source>
</reference>
<gene>
    <name evidence="3" type="ORF">SAMN05443507_10928</name>
</gene>
<dbReference type="GO" id="GO:0016491">
    <property type="term" value="F:oxidoreductase activity"/>
    <property type="evidence" value="ECO:0007669"/>
    <property type="project" value="UniProtKB-KW"/>
</dbReference>
<comment type="similarity">
    <text evidence="1">Belongs to the short-chain dehydrogenases/reductases (SDR) family.</text>
</comment>
<dbReference type="Pfam" id="PF13561">
    <property type="entry name" value="adh_short_C2"/>
    <property type="match status" value="1"/>
</dbReference>
<dbReference type="SUPFAM" id="SSF51735">
    <property type="entry name" value="NAD(P)-binding Rossmann-fold domains"/>
    <property type="match status" value="1"/>
</dbReference>
<accession>A0A1M6Q1J8</accession>
<dbReference type="InterPro" id="IPR050259">
    <property type="entry name" value="SDR"/>
</dbReference>
<dbReference type="NCBIfam" id="NF047420">
    <property type="entry name" value="EF_P_mod_YmfI"/>
    <property type="match status" value="1"/>
</dbReference>
<organism evidence="3 4">
    <name type="scientific">Alicyclobacillus tolerans</name>
    <dbReference type="NCBI Taxonomy" id="90970"/>
    <lineage>
        <taxon>Bacteria</taxon>
        <taxon>Bacillati</taxon>
        <taxon>Bacillota</taxon>
        <taxon>Bacilli</taxon>
        <taxon>Bacillales</taxon>
        <taxon>Alicyclobacillaceae</taxon>
        <taxon>Alicyclobacillus</taxon>
    </lineage>
</organism>
<evidence type="ECO:0000256" key="1">
    <source>
        <dbReference type="ARBA" id="ARBA00006484"/>
    </source>
</evidence>
<evidence type="ECO:0000256" key="2">
    <source>
        <dbReference type="ARBA" id="ARBA00023002"/>
    </source>
</evidence>
<protein>
    <submittedName>
        <fullName evidence="3">3-oxoacyl-[acyl-carrier protein] reductase</fullName>
    </submittedName>
</protein>
<dbReference type="RefSeq" id="WP_072873760.1">
    <property type="nucleotide sequence ID" value="NZ_FRAF01000009.1"/>
</dbReference>
<proteinExistence type="inferred from homology"/>